<gene>
    <name evidence="2" type="ORF">S01H4_43492</name>
</gene>
<name>X1D2K1_9ZZZZ</name>
<feature type="non-terminal residue" evidence="2">
    <location>
        <position position="1"/>
    </location>
</feature>
<protein>
    <recommendedName>
        <fullName evidence="1">NAD(P)-binding domain-containing protein</fullName>
    </recommendedName>
</protein>
<reference evidence="2" key="1">
    <citation type="journal article" date="2014" name="Front. Microbiol.">
        <title>High frequency of phylogenetically diverse reductive dehalogenase-homologous genes in deep subseafloor sedimentary metagenomes.</title>
        <authorList>
            <person name="Kawai M."/>
            <person name="Futagami T."/>
            <person name="Toyoda A."/>
            <person name="Takaki Y."/>
            <person name="Nishi S."/>
            <person name="Hori S."/>
            <person name="Arai W."/>
            <person name="Tsubouchi T."/>
            <person name="Morono Y."/>
            <person name="Uchiyama I."/>
            <person name="Ito T."/>
            <person name="Fujiyama A."/>
            <person name="Inagaki F."/>
            <person name="Takami H."/>
        </authorList>
    </citation>
    <scope>NUCLEOTIDE SEQUENCE</scope>
    <source>
        <strain evidence="2">Expedition CK06-06</strain>
    </source>
</reference>
<accession>X1D2K1</accession>
<dbReference type="SUPFAM" id="SSF51735">
    <property type="entry name" value="NAD(P)-binding Rossmann-fold domains"/>
    <property type="match status" value="1"/>
</dbReference>
<sequence length="122" mass="14806">LYVEDNCRAIDMIMRNGKLGEVYNIGANNEVKNIDIANRIVNLLDKPESLIKFVNDRLGHDKRYALDCEKIHALGWKPEKDFEEALAFTVRWYRENPEWWRKIKEKSKDFREFYTKYYEKRK</sequence>
<comment type="caution">
    <text evidence="2">The sequence shown here is derived from an EMBL/GenBank/DDBJ whole genome shotgun (WGS) entry which is preliminary data.</text>
</comment>
<evidence type="ECO:0000313" key="2">
    <source>
        <dbReference type="EMBL" id="GAG99352.1"/>
    </source>
</evidence>
<proteinExistence type="predicted"/>
<organism evidence="2">
    <name type="scientific">marine sediment metagenome</name>
    <dbReference type="NCBI Taxonomy" id="412755"/>
    <lineage>
        <taxon>unclassified sequences</taxon>
        <taxon>metagenomes</taxon>
        <taxon>ecological metagenomes</taxon>
    </lineage>
</organism>
<dbReference type="AlphaFoldDB" id="X1D2K1"/>
<dbReference type="EMBL" id="BART01024000">
    <property type="protein sequence ID" value="GAG99352.1"/>
    <property type="molecule type" value="Genomic_DNA"/>
</dbReference>
<dbReference type="Pfam" id="PF16363">
    <property type="entry name" value="GDP_Man_Dehyd"/>
    <property type="match status" value="1"/>
</dbReference>
<dbReference type="InterPro" id="IPR036291">
    <property type="entry name" value="NAD(P)-bd_dom_sf"/>
</dbReference>
<dbReference type="Gene3D" id="3.40.50.720">
    <property type="entry name" value="NAD(P)-binding Rossmann-like Domain"/>
    <property type="match status" value="1"/>
</dbReference>
<feature type="domain" description="NAD(P)-binding" evidence="1">
    <location>
        <begin position="1"/>
        <end position="86"/>
    </location>
</feature>
<dbReference type="Gene3D" id="3.90.25.10">
    <property type="entry name" value="UDP-galactose 4-epimerase, domain 1"/>
    <property type="match status" value="1"/>
</dbReference>
<dbReference type="PANTHER" id="PTHR43000">
    <property type="entry name" value="DTDP-D-GLUCOSE 4,6-DEHYDRATASE-RELATED"/>
    <property type="match status" value="1"/>
</dbReference>
<evidence type="ECO:0000259" key="1">
    <source>
        <dbReference type="Pfam" id="PF16363"/>
    </source>
</evidence>
<dbReference type="InterPro" id="IPR016040">
    <property type="entry name" value="NAD(P)-bd_dom"/>
</dbReference>